<feature type="domain" description="DUF4158" evidence="1">
    <location>
        <begin position="7"/>
        <end position="91"/>
    </location>
</feature>
<evidence type="ECO:0000259" key="1">
    <source>
        <dbReference type="Pfam" id="PF13700"/>
    </source>
</evidence>
<evidence type="ECO:0000313" key="2">
    <source>
        <dbReference type="EMBL" id="MDP9615687.1"/>
    </source>
</evidence>
<dbReference type="Proteomes" id="UP001234880">
    <property type="component" value="Unassembled WGS sequence"/>
</dbReference>
<reference evidence="2 3" key="1">
    <citation type="submission" date="2023-07" db="EMBL/GenBank/DDBJ databases">
        <title>Sequencing the genomes of 1000 actinobacteria strains.</title>
        <authorList>
            <person name="Klenk H.-P."/>
        </authorList>
    </citation>
    <scope>NUCLEOTIDE SEQUENCE [LARGE SCALE GENOMIC DNA]</scope>
    <source>
        <strain evidence="2 3">DSM 41600</strain>
    </source>
</reference>
<dbReference type="Pfam" id="PF13700">
    <property type="entry name" value="DUF4158"/>
    <property type="match status" value="1"/>
</dbReference>
<organism evidence="2 3">
    <name type="scientific">Streptomyces demainii</name>
    <dbReference type="NCBI Taxonomy" id="588122"/>
    <lineage>
        <taxon>Bacteria</taxon>
        <taxon>Bacillati</taxon>
        <taxon>Actinomycetota</taxon>
        <taxon>Actinomycetes</taxon>
        <taxon>Kitasatosporales</taxon>
        <taxon>Streptomycetaceae</taxon>
        <taxon>Streptomyces</taxon>
    </lineage>
</organism>
<proteinExistence type="predicted"/>
<gene>
    <name evidence="2" type="ORF">JOF35_008025</name>
</gene>
<dbReference type="EMBL" id="JAURUE010000002">
    <property type="protein sequence ID" value="MDP9615687.1"/>
    <property type="molecule type" value="Genomic_DNA"/>
</dbReference>
<protein>
    <recommendedName>
        <fullName evidence="1">DUF4158 domain-containing protein</fullName>
    </recommendedName>
</protein>
<comment type="caution">
    <text evidence="2">The sequence shown here is derived from an EMBL/GenBank/DDBJ whole genome shotgun (WGS) entry which is preliminary data.</text>
</comment>
<dbReference type="InterPro" id="IPR025296">
    <property type="entry name" value="DUF4158"/>
</dbReference>
<accession>A0ABT9L4T6</accession>
<sequence length="100" mass="11904">MVGHRALAVQLQIEDASVVKRYTERAKTAYEYAWEIRDAYGYHPFEDAEWRRKFRAFLHGRAWTGAEGPVALFNQAVGWLRRHRVLLPVYRRQMNRQLTV</sequence>
<keyword evidence="3" id="KW-1185">Reference proteome</keyword>
<evidence type="ECO:0000313" key="3">
    <source>
        <dbReference type="Proteomes" id="UP001234880"/>
    </source>
</evidence>
<name>A0ABT9L4T6_9ACTN</name>